<dbReference type="EnsemblMetazoa" id="ENSAATROPT009196">
    <property type="protein sequence ID" value="ENSAATROPP008315"/>
    <property type="gene ID" value="ENSAATROPG007491"/>
</dbReference>
<dbReference type="PANTHER" id="PTHR43146">
    <property type="entry name" value="CANCER-RELATED NUCLEOSIDE-TRIPHOSPHATASE"/>
    <property type="match status" value="1"/>
</dbReference>
<accession>A0AAG5DBS9</accession>
<sequence>MEAMLLMFSREYHITYPLDNFGLCWRVWQRVVKGKQLLSLKFVTYPISSNINLRTERCSDRRFAISSVRQADVGKKTPRTSSKFVSRMTLILVTGMPGVGKTTILRRLGDELALRNIPIAGFYTEEVRDSLSGERVGFDVVTYTGKRGPLARVGSVSRPPGPSVGRYSVCLKEFESLASAALDQRHQITASGGMLLLDEIGKMELKSRAFQERMQAIVGEVTARKLRFVATVPLKAKGIDLIDRLQRIPGCQLYHVKPSNRDSMYEQIKDAALGLLAK</sequence>
<evidence type="ECO:0000259" key="4">
    <source>
        <dbReference type="SMART" id="SM00382"/>
    </source>
</evidence>
<dbReference type="SMART" id="SM00382">
    <property type="entry name" value="AAA"/>
    <property type="match status" value="1"/>
</dbReference>
<dbReference type="InterPro" id="IPR003593">
    <property type="entry name" value="AAA+_ATPase"/>
</dbReference>
<dbReference type="AlphaFoldDB" id="A0AAG5DBS9"/>
<organism evidence="5 6">
    <name type="scientific">Anopheles atroparvus</name>
    <name type="common">European mosquito</name>
    <dbReference type="NCBI Taxonomy" id="41427"/>
    <lineage>
        <taxon>Eukaryota</taxon>
        <taxon>Metazoa</taxon>
        <taxon>Ecdysozoa</taxon>
        <taxon>Arthropoda</taxon>
        <taxon>Hexapoda</taxon>
        <taxon>Insecta</taxon>
        <taxon>Pterygota</taxon>
        <taxon>Neoptera</taxon>
        <taxon>Endopterygota</taxon>
        <taxon>Diptera</taxon>
        <taxon>Nematocera</taxon>
        <taxon>Culicoidea</taxon>
        <taxon>Culicidae</taxon>
        <taxon>Anophelinae</taxon>
        <taxon>Anopheles</taxon>
    </lineage>
</organism>
<evidence type="ECO:0000256" key="2">
    <source>
        <dbReference type="ARBA" id="ARBA00022801"/>
    </source>
</evidence>
<dbReference type="Gene3D" id="3.40.50.300">
    <property type="entry name" value="P-loop containing nucleotide triphosphate hydrolases"/>
    <property type="match status" value="1"/>
</dbReference>
<protein>
    <recommendedName>
        <fullName evidence="4">AAA+ ATPase domain-containing protein</fullName>
    </recommendedName>
</protein>
<dbReference type="Pfam" id="PF03266">
    <property type="entry name" value="NTPase_1"/>
    <property type="match status" value="1"/>
</dbReference>
<evidence type="ECO:0000256" key="3">
    <source>
        <dbReference type="ARBA" id="ARBA00022840"/>
    </source>
</evidence>
<feature type="domain" description="AAA+ ATPase" evidence="4">
    <location>
        <begin position="87"/>
        <end position="259"/>
    </location>
</feature>
<dbReference type="PANTHER" id="PTHR43146:SF1">
    <property type="entry name" value="CANCER-RELATED NUCLEOSIDE-TRIPHOSPHATASE"/>
    <property type="match status" value="1"/>
</dbReference>
<reference evidence="5" key="1">
    <citation type="submission" date="2024-04" db="UniProtKB">
        <authorList>
            <consortium name="EnsemblMetazoa"/>
        </authorList>
    </citation>
    <scope>IDENTIFICATION</scope>
    <source>
        <strain evidence="5">EBRO</strain>
    </source>
</reference>
<evidence type="ECO:0000313" key="5">
    <source>
        <dbReference type="EnsemblMetazoa" id="ENSAATROPP008315"/>
    </source>
</evidence>
<keyword evidence="6" id="KW-1185">Reference proteome</keyword>
<keyword evidence="2" id="KW-0378">Hydrolase</keyword>
<evidence type="ECO:0000256" key="1">
    <source>
        <dbReference type="ARBA" id="ARBA00022741"/>
    </source>
</evidence>
<dbReference type="Proteomes" id="UP000075880">
    <property type="component" value="Unassembled WGS sequence"/>
</dbReference>
<keyword evidence="1" id="KW-0547">Nucleotide-binding</keyword>
<dbReference type="GO" id="GO:0005524">
    <property type="term" value="F:ATP binding"/>
    <property type="evidence" value="ECO:0007669"/>
    <property type="project" value="UniProtKB-KW"/>
</dbReference>
<dbReference type="GO" id="GO:0017111">
    <property type="term" value="F:ribonucleoside triphosphate phosphatase activity"/>
    <property type="evidence" value="ECO:0007669"/>
    <property type="project" value="InterPro"/>
</dbReference>
<dbReference type="InterPro" id="IPR027417">
    <property type="entry name" value="P-loop_NTPase"/>
</dbReference>
<evidence type="ECO:0000313" key="6">
    <source>
        <dbReference type="Proteomes" id="UP000075880"/>
    </source>
</evidence>
<proteinExistence type="predicted"/>
<keyword evidence="3" id="KW-0067">ATP-binding</keyword>
<dbReference type="InterPro" id="IPR004948">
    <property type="entry name" value="Nuc-triphosphatase_THEP1"/>
</dbReference>
<name>A0AAG5DBS9_ANOAO</name>
<dbReference type="SUPFAM" id="SSF52540">
    <property type="entry name" value="P-loop containing nucleoside triphosphate hydrolases"/>
    <property type="match status" value="1"/>
</dbReference>